<dbReference type="AlphaFoldDB" id="A0A381US93"/>
<dbReference type="EMBL" id="UINC01006955">
    <property type="protein sequence ID" value="SVA30611.1"/>
    <property type="molecule type" value="Genomic_DNA"/>
</dbReference>
<accession>A0A381US93</accession>
<sequence>MPDWLDDILEGATKYAPLLKTGIAAASTYASYQDQKEKNKLQQAAYDDYMRQVDAAGQQARAAIDINYTPMVVSGVPQTKADVTDFTAVAARGGLMNLPNRQRKRYLTGTGKEDIEVMEIDDIEPTPFDLQQETGIDLTGEQVQYDQGSSRQNAAMIWGNMGPGDKEPYNFDFEIFFDSGDWMDMIKSQAPVQGDMQMASDPGMGEGPFMMDEYLKAIKDGSFTGEYEDYIDQIDRSPADYMGAAGGIAGLRHGGRPGYANSNIDEFVTADTEGVVSKIPSQQDDGTEGWGEADLMGTSDYFVPPLKNEPTSLEEVIEIAKRVPVPGNPYFIWETMKKAGATFAEAIEIVKNQFGGEEVIEESEGIERFKKGGRIKKAPGGIMNLGGLEKDYRTTGGFVPIGAYEKKDDVPARLSKNEFVMTADAVRAAGGGSINKGAQLMYDTMKNLEARPQAQRMTA</sequence>
<reference evidence="1" key="1">
    <citation type="submission" date="2018-05" db="EMBL/GenBank/DDBJ databases">
        <authorList>
            <person name="Lanie J.A."/>
            <person name="Ng W.-L."/>
            <person name="Kazmierczak K.M."/>
            <person name="Andrzejewski T.M."/>
            <person name="Davidsen T.M."/>
            <person name="Wayne K.J."/>
            <person name="Tettelin H."/>
            <person name="Glass J.I."/>
            <person name="Rusch D."/>
            <person name="Podicherti R."/>
            <person name="Tsui H.-C.T."/>
            <person name="Winkler M.E."/>
        </authorList>
    </citation>
    <scope>NUCLEOTIDE SEQUENCE</scope>
</reference>
<proteinExistence type="predicted"/>
<organism evidence="1">
    <name type="scientific">marine metagenome</name>
    <dbReference type="NCBI Taxonomy" id="408172"/>
    <lineage>
        <taxon>unclassified sequences</taxon>
        <taxon>metagenomes</taxon>
        <taxon>ecological metagenomes</taxon>
    </lineage>
</organism>
<protein>
    <submittedName>
        <fullName evidence="1">Uncharacterized protein</fullName>
    </submittedName>
</protein>
<evidence type="ECO:0000313" key="1">
    <source>
        <dbReference type="EMBL" id="SVA30611.1"/>
    </source>
</evidence>
<name>A0A381US93_9ZZZZ</name>
<gene>
    <name evidence="1" type="ORF">METZ01_LOCUS83465</name>
</gene>